<dbReference type="AlphaFoldDB" id="A0AAV8WXW4"/>
<reference evidence="2" key="1">
    <citation type="journal article" date="2023" name="Insect Mol. Biol.">
        <title>Genome sequencing provides insights into the evolution of gene families encoding plant cell wall-degrading enzymes in longhorned beetles.</title>
        <authorList>
            <person name="Shin N.R."/>
            <person name="Okamura Y."/>
            <person name="Kirsch R."/>
            <person name="Pauchet Y."/>
        </authorList>
    </citation>
    <scope>NUCLEOTIDE SEQUENCE</scope>
    <source>
        <strain evidence="2">RBIC_L_NR</strain>
    </source>
</reference>
<keyword evidence="3" id="KW-1185">Reference proteome</keyword>
<dbReference type="EMBL" id="JANEYF010004418">
    <property type="protein sequence ID" value="KAJ8931263.1"/>
    <property type="molecule type" value="Genomic_DNA"/>
</dbReference>
<protein>
    <submittedName>
        <fullName evidence="2">Uncharacterized protein</fullName>
    </submittedName>
</protein>
<feature type="region of interest" description="Disordered" evidence="1">
    <location>
        <begin position="77"/>
        <end position="115"/>
    </location>
</feature>
<evidence type="ECO:0000256" key="1">
    <source>
        <dbReference type="SAM" id="MobiDB-lite"/>
    </source>
</evidence>
<comment type="caution">
    <text evidence="2">The sequence shown here is derived from an EMBL/GenBank/DDBJ whole genome shotgun (WGS) entry which is preliminary data.</text>
</comment>
<evidence type="ECO:0000313" key="2">
    <source>
        <dbReference type="EMBL" id="KAJ8931263.1"/>
    </source>
</evidence>
<gene>
    <name evidence="2" type="ORF">NQ314_015829</name>
</gene>
<sequence>MLGENKKQFVNLIRTIDEDEEVQDFSEDSDIEIEFQPTKQKNKKKADFDTNFEFMSSVEDYNKDTWNDLTKYIKRKAKHKTDDKIKKIRNNRADSEEDDEDFRDHDDGSEISLSDDELKHDKIKIKDTKKLKKNKEAESFF</sequence>
<name>A0AAV8WXW4_9CUCU</name>
<evidence type="ECO:0000313" key="3">
    <source>
        <dbReference type="Proteomes" id="UP001162156"/>
    </source>
</evidence>
<organism evidence="2 3">
    <name type="scientific">Rhamnusium bicolor</name>
    <dbReference type="NCBI Taxonomy" id="1586634"/>
    <lineage>
        <taxon>Eukaryota</taxon>
        <taxon>Metazoa</taxon>
        <taxon>Ecdysozoa</taxon>
        <taxon>Arthropoda</taxon>
        <taxon>Hexapoda</taxon>
        <taxon>Insecta</taxon>
        <taxon>Pterygota</taxon>
        <taxon>Neoptera</taxon>
        <taxon>Endopterygota</taxon>
        <taxon>Coleoptera</taxon>
        <taxon>Polyphaga</taxon>
        <taxon>Cucujiformia</taxon>
        <taxon>Chrysomeloidea</taxon>
        <taxon>Cerambycidae</taxon>
        <taxon>Lepturinae</taxon>
        <taxon>Rhagiini</taxon>
        <taxon>Rhamnusium</taxon>
    </lineage>
</organism>
<proteinExistence type="predicted"/>
<dbReference type="Proteomes" id="UP001162156">
    <property type="component" value="Unassembled WGS sequence"/>
</dbReference>
<accession>A0AAV8WXW4</accession>